<feature type="region of interest" description="Disordered" evidence="1">
    <location>
        <begin position="127"/>
        <end position="147"/>
    </location>
</feature>
<feature type="compositionally biased region" description="Polar residues" evidence="1">
    <location>
        <begin position="133"/>
        <end position="147"/>
    </location>
</feature>
<feature type="region of interest" description="Disordered" evidence="1">
    <location>
        <begin position="225"/>
        <end position="273"/>
    </location>
</feature>
<dbReference type="EMBL" id="RQTK01000256">
    <property type="protein sequence ID" value="RUS83143.1"/>
    <property type="molecule type" value="Genomic_DNA"/>
</dbReference>
<feature type="region of interest" description="Disordered" evidence="1">
    <location>
        <begin position="1"/>
        <end position="20"/>
    </location>
</feature>
<keyword evidence="3" id="KW-1185">Reference proteome</keyword>
<evidence type="ECO:0000313" key="3">
    <source>
        <dbReference type="Proteomes" id="UP000271974"/>
    </source>
</evidence>
<evidence type="ECO:0000256" key="1">
    <source>
        <dbReference type="SAM" id="MobiDB-lite"/>
    </source>
</evidence>
<gene>
    <name evidence="2" type="ORF">EGW08_009090</name>
</gene>
<comment type="caution">
    <text evidence="2">The sequence shown here is derived from an EMBL/GenBank/DDBJ whole genome shotgun (WGS) entry which is preliminary data.</text>
</comment>
<feature type="region of interest" description="Disordered" evidence="1">
    <location>
        <begin position="520"/>
        <end position="539"/>
    </location>
</feature>
<evidence type="ECO:0000313" key="2">
    <source>
        <dbReference type="EMBL" id="RUS83143.1"/>
    </source>
</evidence>
<name>A0A433TNI6_ELYCH</name>
<proteinExistence type="predicted"/>
<dbReference type="AlphaFoldDB" id="A0A433TNI6"/>
<sequence>MADENGLEMTSRSKTRPIRAKRLSNEELYELLDRSDEELLSDCDTEDEYCPDSEKSEDSSCELDDIPVSSLEIPTDSSSSIPGISNHNCLNLVDVDPAPQDNVTECRDALVPKFDIMTGLPMNHPDGIRSTEQETTSNRPTSLNVGLQPLDNNAVLSEGSSPTLTEMLPVGLLCTRLDKEQHPVKSQGCDANNVFEPDSNNMNDTPSIDQSQECCVVLPLAQTTPPANVSAPSPPSQHETNSDNVRPTARFHKRTNKELTRKRQRDPSTWKASVRKRLRQSGKDYIDSKGKRQPARTIKLKKDCTSCRFKCTLQFSEHERAKLFEDFWALDDQEKRQFYISTTQITSCQRKRTDREISRKKNSLAYFFPLNGENVRVCKTFYLSILDVSQKRIITCHATKTPSTGTPTSFKWSENSNRKVPDEIKEGIRQHIRSIPRVESHYTRKDTNKEYVSQWGMSVNGLYNEYLKQCEEKGMIAGKLHLYRHIFNTEFNIGFHFPKSDRCDRCEQFRAITEPTEEQIQNYESHRKAREETEAERNKDRKDDQAFVICFDLENVFSLPRANISSFFYKRKLSVYHMTAHCSVGGKSYGALWHEAQNGRSGNDIASAVIRLLEDVIKDYNDSPLIENIILWSDSCVPQNRNKIFSTAVKYFLNRNPQVKTITHKYCQPGHSSIQEVDNLHSRVEKACGPNEIFSPIGLLRILKRVNHLKTIQLKKEDFKDFGKIALRGLYDKVPYTKVKSLRYDQAQPSHLQYKTDFSMEWVTERVFNMPASRSKSKKVRTSLQTVIGSVKTAKPSGPLAKAKALDIKDMLKFMPEADKVYMSLLVVAEVNRK</sequence>
<feature type="compositionally biased region" description="Basic and acidic residues" evidence="1">
    <location>
        <begin position="524"/>
        <end position="539"/>
    </location>
</feature>
<dbReference type="PANTHER" id="PTHR10773">
    <property type="entry name" value="DNA-DIRECTED RNA POLYMERASES I, II, AND III SUBUNIT RPABC2"/>
    <property type="match status" value="1"/>
</dbReference>
<dbReference type="PANTHER" id="PTHR10773:SF19">
    <property type="match status" value="1"/>
</dbReference>
<feature type="compositionally biased region" description="Basic and acidic residues" evidence="1">
    <location>
        <begin position="256"/>
        <end position="268"/>
    </location>
</feature>
<organism evidence="2 3">
    <name type="scientific">Elysia chlorotica</name>
    <name type="common">Eastern emerald elysia</name>
    <name type="synonym">Sea slug</name>
    <dbReference type="NCBI Taxonomy" id="188477"/>
    <lineage>
        <taxon>Eukaryota</taxon>
        <taxon>Metazoa</taxon>
        <taxon>Spiralia</taxon>
        <taxon>Lophotrochozoa</taxon>
        <taxon>Mollusca</taxon>
        <taxon>Gastropoda</taxon>
        <taxon>Heterobranchia</taxon>
        <taxon>Euthyneura</taxon>
        <taxon>Panpulmonata</taxon>
        <taxon>Sacoglossa</taxon>
        <taxon>Placobranchoidea</taxon>
        <taxon>Plakobranchidae</taxon>
        <taxon>Elysia</taxon>
    </lineage>
</organism>
<accession>A0A433TNI6</accession>
<feature type="compositionally biased region" description="Acidic residues" evidence="1">
    <location>
        <begin position="40"/>
        <end position="51"/>
    </location>
</feature>
<feature type="region of interest" description="Disordered" evidence="1">
    <location>
        <begin position="40"/>
        <end position="64"/>
    </location>
</feature>
<dbReference type="Proteomes" id="UP000271974">
    <property type="component" value="Unassembled WGS sequence"/>
</dbReference>
<reference evidence="2 3" key="1">
    <citation type="submission" date="2019-01" db="EMBL/GenBank/DDBJ databases">
        <title>A draft genome assembly of the solar-powered sea slug Elysia chlorotica.</title>
        <authorList>
            <person name="Cai H."/>
            <person name="Li Q."/>
            <person name="Fang X."/>
            <person name="Li J."/>
            <person name="Curtis N.E."/>
            <person name="Altenburger A."/>
            <person name="Shibata T."/>
            <person name="Feng M."/>
            <person name="Maeda T."/>
            <person name="Schwartz J.A."/>
            <person name="Shigenobu S."/>
            <person name="Lundholm N."/>
            <person name="Nishiyama T."/>
            <person name="Yang H."/>
            <person name="Hasebe M."/>
            <person name="Li S."/>
            <person name="Pierce S.K."/>
            <person name="Wang J."/>
        </authorList>
    </citation>
    <scope>NUCLEOTIDE SEQUENCE [LARGE SCALE GENOMIC DNA]</scope>
    <source>
        <strain evidence="2">EC2010</strain>
        <tissue evidence="2">Whole organism of an adult</tissue>
    </source>
</reference>
<protein>
    <submittedName>
        <fullName evidence="2">Uncharacterized protein</fullName>
    </submittedName>
</protein>
<dbReference type="OrthoDB" id="6108636at2759"/>